<dbReference type="HAMAP" id="MF_01480">
    <property type="entry name" value="Cas9"/>
    <property type="match status" value="1"/>
</dbReference>
<evidence type="ECO:0000313" key="15">
    <source>
        <dbReference type="Proteomes" id="UP000071561"/>
    </source>
</evidence>
<dbReference type="InterPro" id="IPR003615">
    <property type="entry name" value="HNH_nuc"/>
</dbReference>
<sequence length="1433" mass="166822">MKKILGLDLGTTSIGYAQVNESEDFKDSSIERIGVRVNPLSVDEQTNFEKGKPISINADRTLKSGARRTLDRYQDRRSNLIDALVKSVIITEDTVLAEDGKNTTHSTFALRAKSASEKVEKAEFARILLAINKKRGYKSSRKTNNNDDEGQAIDGMAIAKKLYDENLTPGQLAYQLLKEGKKYLPDFYRSDLQAEFDKIWTFQKQFYPEILTDELQKELAGKGQRATSAIFWKKYDFNTAENKGTREEKKLKAYEWRSTSVDKKLQKEEVAYVITEINNNLTNSSGYLGAISDRSKELYFNKQTVGQYLFKQIQKNPHTKLKNQVFYRQDYFDEFEIIWETQAKFHPELTEELKNKIRDIIIFYQRKLKSQKGLISFCEFERKEVEIEKGGRRMKKTIGLKVAPKSSPLFQEFKIWQVLNNVLIRKKGSKKRRVKEPDQLNLVEQEQEVMFFDMQTKQTLFDELNVKGNLKAKRIIELIGQDANDWEINYSEIEGNRTNKALYDAYLKILDLEGYDTKALLDVKTSKDEVELDDINISGPEVKDLVKRIFESLEIDTQILEFDAELDGEVFEKQSSYLLWHLLYSYEGDDSPSGNEKLYKLLKQKFGFKKEHAQILASITLSDDYGSLSAKAMRKIYPYIREQTFDKAASLAGYRHSASSLTKEEIANRPLKDKLELIKKNSLRNPVVEKILNQVVNIVNSLIEANSEKDSDGNIISYFKFDEIRIELARDLKKNAKERAEMTLNINAAKIVHEKIFKLLQAEFGVKNPTRNDIIRYKLYEELKNNGYKDLYTNIYIPREILFSKQIDIEHIIPQSKMFDDSFSNKTIVFRKDNLDKGNSTAFDYIDSRFGKDKLTDFEQRIEFLFEQGKKNKEEGISKAKYQKLLKREADIGDGFIERDLRDTQYIAKKARNLLYEICRIVTPTTGSITDRLREDWDLVNIMQELNLDKFKKLGLTEMVEKKDGSFKERIVDWSKRNDHRHHAMDALTIAFTKHSHIQYLNYLNARKNENHKQHHNIIGIERKETEFVIDDLGNKKRKFHLPLPNFREEAKKHLENVLVSFKAKNKVVTKNKNKTASSKGEKIKVELTPRGQLHKETVYGKYKFYVSKEERIGGKFDQRTIERVANSTHKRLLLQRLLENDNDAKKAFTGKNALAKNPIYLDDTKTLTLPEIVKLTWLEEDYSIRKDITPENFKDIKVIDKILDEGVKRILKERLAKHNNNPKEAFSDLEKNPIWLNEKKSISIKKVKISGINNAEALHYKKNHLGIEILDDEKKRIPVDFVSTGNNHHVAIYRDEKGNLQEDVVSFFEAVARVNQNLPIIDKTLKAYLGWTFLFTMKQNEYFIFPNKQTGFNPTEIDLLDSMNNKLISPNLFRVQKFTVKDYFFRHHLETNVEDDSKLKNTTWKREGLGGIGNIVKVRINHIGQIVKIGEY</sequence>
<dbReference type="PATRIC" id="fig|188932.3.peg.1258"/>
<evidence type="ECO:0000256" key="4">
    <source>
        <dbReference type="ARBA" id="ARBA00022759"/>
    </source>
</evidence>
<evidence type="ECO:0000256" key="10">
    <source>
        <dbReference type="ARBA" id="ARBA00023211"/>
    </source>
</evidence>
<dbReference type="Pfam" id="PF18541">
    <property type="entry name" value="RuvC_III"/>
    <property type="match status" value="1"/>
</dbReference>
<name>A0A127VAB0_9SPHI</name>
<comment type="domain">
    <text evidence="12">Has 2 endonuclease domains. The discontinuous RuvC-like domain cleaves the target DNA noncomplementary to crRNA while the HNH nuclease domain cleaves the target DNA complementary to crRNA.</text>
</comment>
<dbReference type="InterPro" id="IPR028629">
    <property type="entry name" value="Cas9"/>
</dbReference>
<dbReference type="OrthoDB" id="9777169at2"/>
<dbReference type="RefSeq" id="WP_068397880.1">
    <property type="nucleotide sequence ID" value="NZ_CP014504.1"/>
</dbReference>
<organism evidence="14 15">
    <name type="scientific">Pedobacter cryoconitis</name>
    <dbReference type="NCBI Taxonomy" id="188932"/>
    <lineage>
        <taxon>Bacteria</taxon>
        <taxon>Pseudomonadati</taxon>
        <taxon>Bacteroidota</taxon>
        <taxon>Sphingobacteriia</taxon>
        <taxon>Sphingobacteriales</taxon>
        <taxon>Sphingobacteriaceae</taxon>
        <taxon>Pedobacter</taxon>
    </lineage>
</organism>
<keyword evidence="5 12" id="KW-0378">Hydrolase</keyword>
<dbReference type="EC" id="3.1.-.-" evidence="12"/>
<dbReference type="GO" id="GO:0004519">
    <property type="term" value="F:endonuclease activity"/>
    <property type="evidence" value="ECO:0007669"/>
    <property type="project" value="UniProtKB-UniRule"/>
</dbReference>
<keyword evidence="4 12" id="KW-0255">Endonuclease</keyword>
<dbReference type="GO" id="GO:0003677">
    <property type="term" value="F:DNA binding"/>
    <property type="evidence" value="ECO:0007669"/>
    <property type="project" value="UniProtKB-UniRule"/>
</dbReference>
<feature type="active site" description="For RuvC-like nuclease domain" evidence="12">
    <location>
        <position position="8"/>
    </location>
</feature>
<evidence type="ECO:0000256" key="2">
    <source>
        <dbReference type="ARBA" id="ARBA00022722"/>
    </source>
</evidence>
<keyword evidence="3" id="KW-0479">Metal-binding</keyword>
<gene>
    <name evidence="12" type="primary">cas9</name>
    <name evidence="14" type="ORF">AY601_1216</name>
</gene>
<dbReference type="Proteomes" id="UP000071561">
    <property type="component" value="Chromosome"/>
</dbReference>
<comment type="caution">
    <text evidence="12">Lacks conserved residue(s) required for the propagation of feature annotation.</text>
</comment>
<evidence type="ECO:0000259" key="13">
    <source>
        <dbReference type="PROSITE" id="PS51749"/>
    </source>
</evidence>
<dbReference type="InterPro" id="IPR033114">
    <property type="entry name" value="HNH_CAS9"/>
</dbReference>
<keyword evidence="9 12" id="KW-0238">DNA-binding</keyword>
<dbReference type="InterPro" id="IPR036397">
    <property type="entry name" value="RNaseH_sf"/>
</dbReference>
<keyword evidence="8 12" id="KW-0051">Antiviral defense</keyword>
<evidence type="ECO:0000256" key="1">
    <source>
        <dbReference type="ARBA" id="ARBA00001946"/>
    </source>
</evidence>
<dbReference type="GO" id="GO:0016787">
    <property type="term" value="F:hydrolase activity"/>
    <property type="evidence" value="ECO:0007669"/>
    <property type="project" value="UniProtKB-KW"/>
</dbReference>
<evidence type="ECO:0000256" key="8">
    <source>
        <dbReference type="ARBA" id="ARBA00023118"/>
    </source>
</evidence>
<dbReference type="GO" id="GO:0051607">
    <property type="term" value="P:defense response to virus"/>
    <property type="evidence" value="ECO:0007669"/>
    <property type="project" value="UniProtKB-UniRule"/>
</dbReference>
<dbReference type="Pfam" id="PF13395">
    <property type="entry name" value="HNH_4"/>
    <property type="match status" value="1"/>
</dbReference>
<evidence type="ECO:0000256" key="9">
    <source>
        <dbReference type="ARBA" id="ARBA00023125"/>
    </source>
</evidence>
<dbReference type="NCBIfam" id="TIGR01865">
    <property type="entry name" value="cas_Csn1"/>
    <property type="match status" value="2"/>
</dbReference>
<evidence type="ECO:0000256" key="7">
    <source>
        <dbReference type="ARBA" id="ARBA00022884"/>
    </source>
</evidence>
<reference evidence="14 15" key="1">
    <citation type="submission" date="2016-03" db="EMBL/GenBank/DDBJ databases">
        <title>Complete genome sequence of Pedobacter cryoconitis PAMC 27485.</title>
        <authorList>
            <person name="Lee J."/>
            <person name="Kim O.-S."/>
        </authorList>
    </citation>
    <scope>NUCLEOTIDE SEQUENCE [LARGE SCALE GENOMIC DNA]</scope>
    <source>
        <strain evidence="14 15">PAMC 27485</strain>
    </source>
</reference>
<protein>
    <recommendedName>
        <fullName evidence="12">CRISPR-associated endonuclease Cas9</fullName>
        <ecNumber evidence="12">3.1.-.-</ecNumber>
    </recommendedName>
</protein>
<comment type="similarity">
    <text evidence="12">Belongs to the CRISPR-associated Cas9 family.</text>
</comment>
<keyword evidence="10" id="KW-0464">Manganese</keyword>
<evidence type="ECO:0000256" key="6">
    <source>
        <dbReference type="ARBA" id="ARBA00022842"/>
    </source>
</evidence>
<dbReference type="PROSITE" id="PS51749">
    <property type="entry name" value="HNH_CAS9"/>
    <property type="match status" value="1"/>
</dbReference>
<dbReference type="KEGG" id="pcm:AY601_1216"/>
<keyword evidence="6" id="KW-0460">Magnesium</keyword>
<dbReference type="GO" id="GO:0003723">
    <property type="term" value="F:RNA binding"/>
    <property type="evidence" value="ECO:0007669"/>
    <property type="project" value="UniProtKB-UniRule"/>
</dbReference>
<feature type="active site" description="Proton acceptor for HNH nuclease domain" evidence="12">
    <location>
        <position position="811"/>
    </location>
</feature>
<keyword evidence="7 12" id="KW-0694">RNA-binding</keyword>
<proteinExistence type="inferred from homology"/>
<dbReference type="InterPro" id="IPR041383">
    <property type="entry name" value="RuvC_III"/>
</dbReference>
<accession>A0A127VAB0</accession>
<keyword evidence="2 12" id="KW-0540">Nuclease</keyword>
<comment type="function">
    <text evidence="12">CRISPR (clustered regularly interspaced short palindromic repeat) is an adaptive immune system that provides protection against mobile genetic elements (viruses, transposable elements and conjugative plasmids). CRISPR clusters contain spacers, sequences complementary to antecedent mobile elements, and target invading nucleic acids. CRISPR clusters are transcribed and processed into CRISPR RNA (crRNA). In type II CRISPR systems correct processing of pre-crRNA requires a trans-encoded small RNA (tracrRNA), endogenous ribonuclease 3 (rnc) and this protein. The tracrRNA serves as a guide for ribonuclease 3-aided processing of pre-crRNA. Subsequently Cas9/crRNA/tracrRNA endonucleolytically cleaves linear or circular dsDNA target complementary to the spacer; Cas9 is inactive in the absence of the 2 guide RNAs (gRNA). Cas9 recognizes the protospacer adjacent motif (PAM) in the CRISPR repeat sequences to help distinguish self versus nonself, as targets within the bacterial CRISPR locus do not have PAMs. PAM recognition is also required for catalytic activity.</text>
</comment>
<feature type="domain" description="HNH Cas9-type" evidence="13">
    <location>
        <begin position="735"/>
        <end position="901"/>
    </location>
</feature>
<evidence type="ECO:0000256" key="3">
    <source>
        <dbReference type="ARBA" id="ARBA00022723"/>
    </source>
</evidence>
<dbReference type="Gene3D" id="3.30.420.10">
    <property type="entry name" value="Ribonuclease H-like superfamily/Ribonuclease H"/>
    <property type="match status" value="2"/>
</dbReference>
<dbReference type="GO" id="GO:0043571">
    <property type="term" value="P:maintenance of CRISPR repeat elements"/>
    <property type="evidence" value="ECO:0007669"/>
    <property type="project" value="UniProtKB-UniRule"/>
</dbReference>
<comment type="cofactor">
    <cofactor evidence="1">
        <name>Mg(2+)</name>
        <dbReference type="ChEBI" id="CHEBI:18420"/>
    </cofactor>
</comment>
<dbReference type="EMBL" id="CP014504">
    <property type="protein sequence ID" value="AMP98140.1"/>
    <property type="molecule type" value="Genomic_DNA"/>
</dbReference>
<evidence type="ECO:0000256" key="11">
    <source>
        <dbReference type="ARBA" id="ARBA00046380"/>
    </source>
</evidence>
<evidence type="ECO:0000256" key="12">
    <source>
        <dbReference type="HAMAP-Rule" id="MF_01480"/>
    </source>
</evidence>
<evidence type="ECO:0000313" key="14">
    <source>
        <dbReference type="EMBL" id="AMP98140.1"/>
    </source>
</evidence>
<dbReference type="GO" id="GO:0046872">
    <property type="term" value="F:metal ion binding"/>
    <property type="evidence" value="ECO:0007669"/>
    <property type="project" value="UniProtKB-UniRule"/>
</dbReference>
<evidence type="ECO:0000256" key="5">
    <source>
        <dbReference type="ARBA" id="ARBA00022801"/>
    </source>
</evidence>
<comment type="subunit">
    <text evidence="11 12">Monomer. Binds crRNA and tracrRNA.</text>
</comment>
<keyword evidence="15" id="KW-1185">Reference proteome</keyword>